<feature type="chain" id="PRO_5005550569" evidence="1">
    <location>
        <begin position="22"/>
        <end position="592"/>
    </location>
</feature>
<evidence type="ECO:0000256" key="1">
    <source>
        <dbReference type="SAM" id="SignalP"/>
    </source>
</evidence>
<feature type="signal peptide" evidence="1">
    <location>
        <begin position="1"/>
        <end position="21"/>
    </location>
</feature>
<evidence type="ECO:0000313" key="3">
    <source>
        <dbReference type="Proteomes" id="UP000054564"/>
    </source>
</evidence>
<dbReference type="Proteomes" id="UP000054564">
    <property type="component" value="Unassembled WGS sequence"/>
</dbReference>
<protein>
    <submittedName>
        <fullName evidence="2">Uncharacterized protein</fullName>
    </submittedName>
</protein>
<organism evidence="2 3">
    <name type="scientific">Puccinia striiformis f. sp. tritici PST-78</name>
    <dbReference type="NCBI Taxonomy" id="1165861"/>
    <lineage>
        <taxon>Eukaryota</taxon>
        <taxon>Fungi</taxon>
        <taxon>Dikarya</taxon>
        <taxon>Basidiomycota</taxon>
        <taxon>Pucciniomycotina</taxon>
        <taxon>Pucciniomycetes</taxon>
        <taxon>Pucciniales</taxon>
        <taxon>Pucciniaceae</taxon>
        <taxon>Puccinia</taxon>
    </lineage>
</organism>
<accession>A0A0L0VN89</accession>
<evidence type="ECO:0000313" key="2">
    <source>
        <dbReference type="EMBL" id="KNF00455.1"/>
    </source>
</evidence>
<dbReference type="EMBL" id="AJIL01000037">
    <property type="protein sequence ID" value="KNF00455.1"/>
    <property type="molecule type" value="Genomic_DNA"/>
</dbReference>
<sequence length="592" mass="68077">MLKQLVLLSFWYVFVGSGVDAHPMNRALVKDGTVDSAFHLDVPVSTREFHGIGGVRSPGETSDELVDHGLIVSDQAHPLIGPVSPGHTTEGNTRLRDLLATVKSSKVFSPVWKIFRKWTTNPRKLDSLVEGVDTLWNKHSQITERFVTGPNSGMLTSDRMAILDEAQERIGVLQQLKLLEIEKITPNIANRQLVEEIFRFGPTPAKRLNLDSIDLSSKEEVQRLVNLHLEEVKKLLLPHTYNPKLSDRFIEPPSEKEIRQYWFYTVDFLLDNNFITEQDVRKIFQEEKIAEQTVMYYIYCFMEESQNELWSGLRYFTDHWFFASVPKSSFKVLGFKEKRIIDFSFLVKKLRIFGARFSYSVHPIQELDQFLEAFQIEKYLKNLDYSNKPKNVELIHNEDIHSQFKEDVKKLISLMDKSFVGSADNLGLSLTISEILNFIENELYAGLVKEAALELLGDEEKVKQFEDKAQLILNYFEFFKIHALPAASGAIKFTMQDKKEKLLKVFTIFNQVAHRILNRNDDWSRQIDGVLRLKSVLEVVEQLNRQMHLEENIRDVPPMSSRAKEVSEHAFSMAMTTSAISGALGAVSELTR</sequence>
<name>A0A0L0VN89_9BASI</name>
<keyword evidence="1" id="KW-0732">Signal</keyword>
<comment type="caution">
    <text evidence="2">The sequence shown here is derived from an EMBL/GenBank/DDBJ whole genome shotgun (WGS) entry which is preliminary data.</text>
</comment>
<dbReference type="AlphaFoldDB" id="A0A0L0VN89"/>
<reference evidence="3" key="1">
    <citation type="submission" date="2014-03" db="EMBL/GenBank/DDBJ databases">
        <title>The Genome Sequence of Puccinia striiformis f. sp. tritici PST-78.</title>
        <authorList>
            <consortium name="The Broad Institute Genome Sequencing Platform"/>
            <person name="Cuomo C."/>
            <person name="Hulbert S."/>
            <person name="Chen X."/>
            <person name="Walker B."/>
            <person name="Young S.K."/>
            <person name="Zeng Q."/>
            <person name="Gargeya S."/>
            <person name="Fitzgerald M."/>
            <person name="Haas B."/>
            <person name="Abouelleil A."/>
            <person name="Alvarado L."/>
            <person name="Arachchi H.M."/>
            <person name="Berlin A.M."/>
            <person name="Chapman S.B."/>
            <person name="Goldberg J."/>
            <person name="Griggs A."/>
            <person name="Gujja S."/>
            <person name="Hansen M."/>
            <person name="Howarth C."/>
            <person name="Imamovic A."/>
            <person name="Larimer J."/>
            <person name="McCowan C."/>
            <person name="Montmayeur A."/>
            <person name="Murphy C."/>
            <person name="Neiman D."/>
            <person name="Pearson M."/>
            <person name="Priest M."/>
            <person name="Roberts A."/>
            <person name="Saif S."/>
            <person name="Shea T."/>
            <person name="Sisk P."/>
            <person name="Sykes S."/>
            <person name="Wortman J."/>
            <person name="Nusbaum C."/>
            <person name="Birren B."/>
        </authorList>
    </citation>
    <scope>NUCLEOTIDE SEQUENCE [LARGE SCALE GENOMIC DNA]</scope>
    <source>
        <strain evidence="3">race PST-78</strain>
    </source>
</reference>
<gene>
    <name evidence="2" type="ORF">PSTG_06386</name>
</gene>
<keyword evidence="3" id="KW-1185">Reference proteome</keyword>
<dbReference type="OrthoDB" id="10581030at2759"/>
<proteinExistence type="predicted"/>